<keyword evidence="1" id="KW-0614">Plasmid</keyword>
<organism evidence="1 2">
    <name type="scientific">Pseudoalteromonas xiamenensis</name>
    <dbReference type="NCBI Taxonomy" id="882626"/>
    <lineage>
        <taxon>Bacteria</taxon>
        <taxon>Pseudomonadati</taxon>
        <taxon>Pseudomonadota</taxon>
        <taxon>Gammaproteobacteria</taxon>
        <taxon>Alteromonadales</taxon>
        <taxon>Pseudoalteromonadaceae</taxon>
        <taxon>Pseudoalteromonas</taxon>
    </lineage>
</organism>
<gene>
    <name evidence="1" type="ORF">J5O05_19585</name>
</gene>
<dbReference type="Gene3D" id="3.40.190.10">
    <property type="entry name" value="Periplasmic binding protein-like II"/>
    <property type="match status" value="2"/>
</dbReference>
<accession>A0A975DKV6</accession>
<name>A0A975DKV6_9GAMM</name>
<proteinExistence type="predicted"/>
<evidence type="ECO:0000313" key="1">
    <source>
        <dbReference type="EMBL" id="QTH73663.1"/>
    </source>
</evidence>
<keyword evidence="2" id="KW-1185">Reference proteome</keyword>
<dbReference type="RefSeq" id="WP_208845327.1">
    <property type="nucleotide sequence ID" value="NZ_CP072135.1"/>
</dbReference>
<geneLocation type="plasmid" evidence="1 2">
    <name>unnamed5</name>
</geneLocation>
<sequence length="255" mass="28554">MKFVAIWVFSLFCSLTCYGSEIVFCYEDKALPPMFMGEGFDVPKEDPGASIEILQKITVEDPHIRFQFVRRPWKRCLADLTLNKVDAVIASYREERESFMVFPKRADGRLHTRQAISQFGSCLIVKKTRVDSLQGTASVTVAVPNGYSVSSVLAEQGYRVINTYSQSDAYDLVLKGVVDATVGVCKVGQENVIGFLHSDKLAAKYPASEMNYGFVAFSKGYAKAHPSTVTTVWRHLENMPSTPLYLKYIMKGLED</sequence>
<dbReference type="AlphaFoldDB" id="A0A975DKV6"/>
<evidence type="ECO:0000313" key="2">
    <source>
        <dbReference type="Proteomes" id="UP000664904"/>
    </source>
</evidence>
<dbReference type="KEGG" id="pxi:J5O05_19585"/>
<dbReference type="Proteomes" id="UP000664904">
    <property type="component" value="Plasmid unnamed5"/>
</dbReference>
<dbReference type="SUPFAM" id="SSF53850">
    <property type="entry name" value="Periplasmic binding protein-like II"/>
    <property type="match status" value="1"/>
</dbReference>
<reference evidence="1" key="1">
    <citation type="submission" date="2021-03" db="EMBL/GenBank/DDBJ databases">
        <title>Complete Genome of Pseudoalteromonas xiamenensis STKMTI.2, a new potential marine bacterium producing anti-Vibrio compounds.</title>
        <authorList>
            <person name="Handayani D.P."/>
            <person name="Isnansetyo A."/>
            <person name="Istiqomah I."/>
            <person name="Jumina J."/>
        </authorList>
    </citation>
    <scope>NUCLEOTIDE SEQUENCE</scope>
    <source>
        <strain evidence="1">STKMTI.2</strain>
        <plasmid evidence="1">unnamed5</plasmid>
    </source>
</reference>
<dbReference type="EMBL" id="CP072135">
    <property type="protein sequence ID" value="QTH73663.1"/>
    <property type="molecule type" value="Genomic_DNA"/>
</dbReference>
<protein>
    <submittedName>
        <fullName evidence="1">Transporter substrate-binding domain-containing protein</fullName>
    </submittedName>
</protein>